<proteinExistence type="inferred from homology"/>
<feature type="domain" description="D-isomer specific 2-hydroxyacid dehydrogenase catalytic" evidence="4">
    <location>
        <begin position="4"/>
        <end position="325"/>
    </location>
</feature>
<keyword evidence="3" id="KW-0560">Oxidoreductase</keyword>
<dbReference type="SUPFAM" id="SSF51735">
    <property type="entry name" value="NAD(P)-binding Rossmann-fold domains"/>
    <property type="match status" value="1"/>
</dbReference>
<reference evidence="7" key="1">
    <citation type="submission" date="2018-02" db="EMBL/GenBank/DDBJ databases">
        <title>Genome sequencing of Solimonas sp. HR-BB.</title>
        <authorList>
            <person name="Lee Y."/>
            <person name="Jeon C.O."/>
        </authorList>
    </citation>
    <scope>NUCLEOTIDE SEQUENCE [LARGE SCALE GENOMIC DNA]</scope>
    <source>
        <strain evidence="7">HR-U</strain>
    </source>
</reference>
<dbReference type="PANTHER" id="PTHR43026">
    <property type="entry name" value="2-HYDROXYACID DEHYDROGENASE HOMOLOG 1-RELATED"/>
    <property type="match status" value="1"/>
</dbReference>
<name>A0A2S7IPK6_9BACT</name>
<accession>A0A2S7IPK6</accession>
<gene>
    <name evidence="6" type="ORF">C5O19_08300</name>
</gene>
<sequence length="325" mass="36332">MNIAFFSTKAYDKESFDRYRSTFDLTYFEVPLQEHTLKLAEGFEAICVFVNDHLTASIINQLADGGLKIIALRCAGFNNVDLDAARNRGVKVVRVPAYSPEAVAEHALALILALNRKTHKAYNRVREGNFSLERLMGFNLHGKTIGVIGTGLIGAAFARTMQALGCRLLAYDVVENPDLPLAEYVKMEELLGQSDVISLHCPLTEATKYLIREETIAAMKDGVMLINTSRGGLIHTKDVIEGLKTGKIGYLGIDVYEQEEHLFFRDWSEQIIQDDLIGRLMSFPNVLITAHQAFLTQEALQQIASVTIQNLQEYAEGRHLKNQLN</sequence>
<dbReference type="Pfam" id="PF00389">
    <property type="entry name" value="2-Hacid_dh"/>
    <property type="match status" value="1"/>
</dbReference>
<keyword evidence="2" id="KW-0520">NAD</keyword>
<dbReference type="RefSeq" id="WP_104711255.1">
    <property type="nucleotide sequence ID" value="NZ_PTRA01000001.1"/>
</dbReference>
<organism evidence="6 7">
    <name type="scientific">Siphonobacter curvatus</name>
    <dbReference type="NCBI Taxonomy" id="2094562"/>
    <lineage>
        <taxon>Bacteria</taxon>
        <taxon>Pseudomonadati</taxon>
        <taxon>Bacteroidota</taxon>
        <taxon>Cytophagia</taxon>
        <taxon>Cytophagales</taxon>
        <taxon>Cytophagaceae</taxon>
        <taxon>Siphonobacter</taxon>
    </lineage>
</organism>
<dbReference type="Proteomes" id="UP000239590">
    <property type="component" value="Unassembled WGS sequence"/>
</dbReference>
<dbReference type="InterPro" id="IPR006139">
    <property type="entry name" value="D-isomer_2_OHA_DH_cat_dom"/>
</dbReference>
<evidence type="ECO:0000256" key="3">
    <source>
        <dbReference type="RuleBase" id="RU003719"/>
    </source>
</evidence>
<evidence type="ECO:0000259" key="4">
    <source>
        <dbReference type="Pfam" id="PF00389"/>
    </source>
</evidence>
<dbReference type="OrthoDB" id="1522997at2"/>
<dbReference type="PANTHER" id="PTHR43026:SF1">
    <property type="entry name" value="2-HYDROXYACID DEHYDROGENASE HOMOLOG 1-RELATED"/>
    <property type="match status" value="1"/>
</dbReference>
<dbReference type="InterPro" id="IPR006140">
    <property type="entry name" value="D-isomer_DH_NAD-bd"/>
</dbReference>
<keyword evidence="7" id="KW-1185">Reference proteome</keyword>
<dbReference type="CDD" id="cd12183">
    <property type="entry name" value="LDH_like_2"/>
    <property type="match status" value="1"/>
</dbReference>
<dbReference type="EMBL" id="PTRA01000001">
    <property type="protein sequence ID" value="PQA59622.1"/>
    <property type="molecule type" value="Genomic_DNA"/>
</dbReference>
<dbReference type="InterPro" id="IPR036291">
    <property type="entry name" value="NAD(P)-bd_dom_sf"/>
</dbReference>
<evidence type="ECO:0000256" key="2">
    <source>
        <dbReference type="ARBA" id="ARBA00023027"/>
    </source>
</evidence>
<dbReference type="InterPro" id="IPR058205">
    <property type="entry name" value="D-LDH-like"/>
</dbReference>
<dbReference type="GO" id="GO:0008720">
    <property type="term" value="F:D-lactate dehydrogenase (NAD+) activity"/>
    <property type="evidence" value="ECO:0007669"/>
    <property type="project" value="TreeGrafter"/>
</dbReference>
<evidence type="ECO:0000313" key="7">
    <source>
        <dbReference type="Proteomes" id="UP000239590"/>
    </source>
</evidence>
<comment type="caution">
    <text evidence="6">The sequence shown here is derived from an EMBL/GenBank/DDBJ whole genome shotgun (WGS) entry which is preliminary data.</text>
</comment>
<evidence type="ECO:0000256" key="1">
    <source>
        <dbReference type="ARBA" id="ARBA00005854"/>
    </source>
</evidence>
<feature type="domain" description="D-isomer specific 2-hydroxyacid dehydrogenase NAD-binding" evidence="5">
    <location>
        <begin position="108"/>
        <end position="293"/>
    </location>
</feature>
<dbReference type="GO" id="GO:0051287">
    <property type="term" value="F:NAD binding"/>
    <property type="evidence" value="ECO:0007669"/>
    <property type="project" value="InterPro"/>
</dbReference>
<dbReference type="SUPFAM" id="SSF52283">
    <property type="entry name" value="Formate/glycerate dehydrogenase catalytic domain-like"/>
    <property type="match status" value="1"/>
</dbReference>
<evidence type="ECO:0000313" key="6">
    <source>
        <dbReference type="EMBL" id="PQA59622.1"/>
    </source>
</evidence>
<protein>
    <submittedName>
        <fullName evidence="6">Hydroxyacid dehydrogenase</fullName>
    </submittedName>
</protein>
<evidence type="ECO:0000259" key="5">
    <source>
        <dbReference type="Pfam" id="PF02826"/>
    </source>
</evidence>
<dbReference type="AlphaFoldDB" id="A0A2S7IPK6"/>
<comment type="similarity">
    <text evidence="1 3">Belongs to the D-isomer specific 2-hydroxyacid dehydrogenase family.</text>
</comment>
<dbReference type="Gene3D" id="3.40.50.720">
    <property type="entry name" value="NAD(P)-binding Rossmann-like Domain"/>
    <property type="match status" value="2"/>
</dbReference>
<dbReference type="Pfam" id="PF02826">
    <property type="entry name" value="2-Hacid_dh_C"/>
    <property type="match status" value="1"/>
</dbReference>